<dbReference type="KEGG" id="pex:IZT61_09570"/>
<dbReference type="InterPro" id="IPR032299">
    <property type="entry name" value="DUF4843"/>
</dbReference>
<dbReference type="EMBL" id="CP064939">
    <property type="protein sequence ID" value="QPH41479.1"/>
    <property type="molecule type" value="Genomic_DNA"/>
</dbReference>
<reference evidence="1 2" key="1">
    <citation type="submission" date="2020-11" db="EMBL/GenBank/DDBJ databases">
        <title>Pedobacter endophytica, an endophytic bacteria isolated form Carex pumila.</title>
        <authorList>
            <person name="Peng Y."/>
            <person name="Jiang L."/>
            <person name="Lee J."/>
        </authorList>
    </citation>
    <scope>NUCLEOTIDE SEQUENCE [LARGE SCALE GENOMIC DNA]</scope>
    <source>
        <strain evidence="1 2">JBR3-12</strain>
    </source>
</reference>
<proteinExistence type="predicted"/>
<evidence type="ECO:0000313" key="1">
    <source>
        <dbReference type="EMBL" id="QPH41479.1"/>
    </source>
</evidence>
<dbReference type="RefSeq" id="WP_196100916.1">
    <property type="nucleotide sequence ID" value="NZ_CP064939.1"/>
</dbReference>
<dbReference type="AlphaFoldDB" id="A0A7S9L3A9"/>
<protein>
    <submittedName>
        <fullName evidence="1">DUF4843 domain-containing protein</fullName>
    </submittedName>
</protein>
<sequence>MRNYSVYTVFFFTFLLLFSCKKTKLITYEGENALYFAIPSTDSLRVDFSLLHDSVRESILKIPVGLLGRQIETATSYEIVIDDQLTTAIKGSDFEMPEQFSFPANKSRDTLSVKVTRTERLAKKEYVIGLELKSNSQFNNARLDPTSKKDQSPRVKIYITDLLAAPKEWATTPDRFGTEYYLGRFSKKKVLLIAEITKRSLNSVYRTIDTYRTYFSRQLYDYLVQQRKAGTPVLEEDGTLMKVGPYLEK</sequence>
<dbReference type="Proteomes" id="UP000594759">
    <property type="component" value="Chromosome"/>
</dbReference>
<keyword evidence="2" id="KW-1185">Reference proteome</keyword>
<evidence type="ECO:0000313" key="2">
    <source>
        <dbReference type="Proteomes" id="UP000594759"/>
    </source>
</evidence>
<gene>
    <name evidence="1" type="ORF">IZT61_09570</name>
</gene>
<dbReference type="PROSITE" id="PS51257">
    <property type="entry name" value="PROKAR_LIPOPROTEIN"/>
    <property type="match status" value="1"/>
</dbReference>
<dbReference type="Pfam" id="PF16132">
    <property type="entry name" value="DUF4843"/>
    <property type="match status" value="1"/>
</dbReference>
<accession>A0A7S9L3A9</accession>
<organism evidence="1 2">
    <name type="scientific">Pedobacter endophyticus</name>
    <dbReference type="NCBI Taxonomy" id="2789740"/>
    <lineage>
        <taxon>Bacteria</taxon>
        <taxon>Pseudomonadati</taxon>
        <taxon>Bacteroidota</taxon>
        <taxon>Sphingobacteriia</taxon>
        <taxon>Sphingobacteriales</taxon>
        <taxon>Sphingobacteriaceae</taxon>
        <taxon>Pedobacter</taxon>
    </lineage>
</organism>
<name>A0A7S9L3A9_9SPHI</name>